<dbReference type="InterPro" id="IPR000045">
    <property type="entry name" value="Prepilin_IV_endopep_pep"/>
</dbReference>
<protein>
    <submittedName>
        <fullName evidence="8">Type IV prepilin peptidase TadV/CpaA</fullName>
    </submittedName>
</protein>
<evidence type="ECO:0000259" key="7">
    <source>
        <dbReference type="Pfam" id="PF01478"/>
    </source>
</evidence>
<keyword evidence="9" id="KW-1185">Reference proteome</keyword>
<name>M2TNC0_9SPHN</name>
<accession>M2TNC0</accession>
<evidence type="ECO:0000313" key="9">
    <source>
        <dbReference type="Proteomes" id="UP000011717"/>
    </source>
</evidence>
<keyword evidence="4 6" id="KW-1133">Transmembrane helix</keyword>
<feature type="transmembrane region" description="Helical" evidence="6">
    <location>
        <begin position="111"/>
        <end position="129"/>
    </location>
</feature>
<dbReference type="GO" id="GO:0004190">
    <property type="term" value="F:aspartic-type endopeptidase activity"/>
    <property type="evidence" value="ECO:0007669"/>
    <property type="project" value="InterPro"/>
</dbReference>
<dbReference type="EMBL" id="AMRV01000003">
    <property type="protein sequence ID" value="EMD83231.1"/>
    <property type="molecule type" value="Genomic_DNA"/>
</dbReference>
<feature type="transmembrane region" description="Helical" evidence="6">
    <location>
        <begin position="32"/>
        <end position="51"/>
    </location>
</feature>
<dbReference type="RefSeq" id="WP_008600795.1">
    <property type="nucleotide sequence ID" value="NZ_AMRV01000003.1"/>
</dbReference>
<dbReference type="Proteomes" id="UP000011717">
    <property type="component" value="Unassembled WGS sequence"/>
</dbReference>
<evidence type="ECO:0000256" key="1">
    <source>
        <dbReference type="ARBA" id="ARBA00004651"/>
    </source>
</evidence>
<evidence type="ECO:0000313" key="8">
    <source>
        <dbReference type="EMBL" id="EMD83231.1"/>
    </source>
</evidence>
<dbReference type="Gene3D" id="1.20.120.1220">
    <property type="match status" value="1"/>
</dbReference>
<gene>
    <name evidence="8" type="ORF">C725_1132</name>
</gene>
<dbReference type="AlphaFoldDB" id="M2TNC0"/>
<dbReference type="GO" id="GO:0005886">
    <property type="term" value="C:plasma membrane"/>
    <property type="evidence" value="ECO:0007669"/>
    <property type="project" value="UniProtKB-SubCell"/>
</dbReference>
<evidence type="ECO:0000256" key="4">
    <source>
        <dbReference type="ARBA" id="ARBA00022989"/>
    </source>
</evidence>
<dbReference type="OrthoDB" id="5329005at2"/>
<comment type="caution">
    <text evidence="8">The sequence shown here is derived from an EMBL/GenBank/DDBJ whole genome shotgun (WGS) entry which is preliminary data.</text>
</comment>
<proteinExistence type="predicted"/>
<organism evidence="8 9">
    <name type="scientific">Pacificimonas flava</name>
    <dbReference type="NCBI Taxonomy" id="1234595"/>
    <lineage>
        <taxon>Bacteria</taxon>
        <taxon>Pseudomonadati</taxon>
        <taxon>Pseudomonadota</taxon>
        <taxon>Alphaproteobacteria</taxon>
        <taxon>Sphingomonadales</taxon>
        <taxon>Sphingosinicellaceae</taxon>
        <taxon>Pacificimonas</taxon>
    </lineage>
</organism>
<dbReference type="PANTHER" id="PTHR36506">
    <property type="entry name" value="PREFLAGELLIN PEPTIDASE"/>
    <property type="match status" value="1"/>
</dbReference>
<dbReference type="Pfam" id="PF01478">
    <property type="entry name" value="Peptidase_A24"/>
    <property type="match status" value="1"/>
</dbReference>
<evidence type="ECO:0000256" key="2">
    <source>
        <dbReference type="ARBA" id="ARBA00022475"/>
    </source>
</evidence>
<feature type="transmembrane region" description="Helical" evidence="6">
    <location>
        <begin position="6"/>
        <end position="25"/>
    </location>
</feature>
<evidence type="ECO:0000256" key="6">
    <source>
        <dbReference type="SAM" id="Phobius"/>
    </source>
</evidence>
<keyword evidence="3 6" id="KW-0812">Transmembrane</keyword>
<sequence>MSQFHFAVYLFALAGLAALLLYVVVSDLRTRRIPNGTVLAIAALAIPYWWARGIDGAGVLEQAAVLAGAGLVFGLIWQAGHWRGRRYLGGGDLKLYLALALWLPARPYLEMLVWMSLAGFVLSLVILILRRRSGQAGPARVPYGVAIAGGVFAVFGELIVKHFPA</sequence>
<evidence type="ECO:0000256" key="5">
    <source>
        <dbReference type="ARBA" id="ARBA00023136"/>
    </source>
</evidence>
<dbReference type="PANTHER" id="PTHR36506:SF1">
    <property type="entry name" value="PREFLAGELLIN PEPTIDASE"/>
    <property type="match status" value="1"/>
</dbReference>
<feature type="transmembrane region" description="Helical" evidence="6">
    <location>
        <begin position="141"/>
        <end position="160"/>
    </location>
</feature>
<keyword evidence="2" id="KW-1003">Cell membrane</keyword>
<reference evidence="8 9" key="1">
    <citation type="journal article" date="2013" name="Genome Announc.">
        <title>Draft Genome Sequence of Strain JLT2015T, Belonging to the Family Sphingomonadaceae of the Alphaproteobacteria.</title>
        <authorList>
            <person name="Tang K."/>
            <person name="Liu K."/>
            <person name="Li S."/>
            <person name="Jiao N."/>
        </authorList>
    </citation>
    <scope>NUCLEOTIDE SEQUENCE [LARGE SCALE GENOMIC DNA]</scope>
    <source>
        <strain evidence="8 9">JLT2015</strain>
    </source>
</reference>
<comment type="subcellular location">
    <subcellularLocation>
        <location evidence="1">Cell membrane</location>
        <topology evidence="1">Multi-pass membrane protein</topology>
    </subcellularLocation>
</comment>
<evidence type="ECO:0000256" key="3">
    <source>
        <dbReference type="ARBA" id="ARBA00022692"/>
    </source>
</evidence>
<feature type="domain" description="Prepilin type IV endopeptidase peptidase" evidence="7">
    <location>
        <begin position="16"/>
        <end position="123"/>
    </location>
</feature>
<dbReference type="InterPro" id="IPR052218">
    <property type="entry name" value="Preflagellin_Peptidase"/>
</dbReference>
<keyword evidence="5 6" id="KW-0472">Membrane</keyword>